<evidence type="ECO:0000313" key="2">
    <source>
        <dbReference type="EMBL" id="ETR72173.1"/>
    </source>
</evidence>
<evidence type="ECO:0000259" key="1">
    <source>
        <dbReference type="Pfam" id="PF07603"/>
    </source>
</evidence>
<sequence>FHVGIEASNDNGERFAVQKKPVDQKDDGTVVDKKTGLMWTQHANYFGASMTWTDALNSVKNLNNLPYGCTTSADVDCYTDWRLPNIKELQSLVDYGHSGPAMPEKYEDAFITLPDNSVKNYYYWSSTTKIDNPYASAWALYMMTGMVTGQSKNNPCYVWPVRDGKE</sequence>
<dbReference type="Pfam" id="PF07603">
    <property type="entry name" value="Lcl_C"/>
    <property type="match status" value="1"/>
</dbReference>
<feature type="domain" description="Lcl C-terminal" evidence="1">
    <location>
        <begin position="28"/>
        <end position="162"/>
    </location>
</feature>
<dbReference type="PANTHER" id="PTHR35812:SF1">
    <property type="entry name" value="LIPOPROTEIN"/>
    <property type="match status" value="1"/>
</dbReference>
<reference evidence="3" key="1">
    <citation type="submission" date="2012-11" db="EMBL/GenBank/DDBJ databases">
        <authorList>
            <person name="Lucero-Rivera Y.E."/>
            <person name="Tovar-Ramirez D."/>
        </authorList>
    </citation>
    <scope>NUCLEOTIDE SEQUENCE [LARGE SCALE GENOMIC DNA]</scope>
    <source>
        <strain evidence="3">Araruama</strain>
    </source>
</reference>
<comment type="caution">
    <text evidence="2">The sequence shown here is derived from an EMBL/GenBank/DDBJ whole genome shotgun (WGS) entry which is preliminary data.</text>
</comment>
<dbReference type="InterPro" id="IPR011460">
    <property type="entry name" value="Lcl_C"/>
</dbReference>
<protein>
    <recommendedName>
        <fullName evidence="1">Lcl C-terminal domain-containing protein</fullName>
    </recommendedName>
</protein>
<feature type="non-terminal residue" evidence="2">
    <location>
        <position position="1"/>
    </location>
</feature>
<gene>
    <name evidence="2" type="ORF">OMM_07669</name>
</gene>
<evidence type="ECO:0000313" key="3">
    <source>
        <dbReference type="Proteomes" id="UP000189670"/>
    </source>
</evidence>
<accession>A0A1V1PBN1</accession>
<dbReference type="EMBL" id="ATBP01000176">
    <property type="protein sequence ID" value="ETR72173.1"/>
    <property type="molecule type" value="Genomic_DNA"/>
</dbReference>
<dbReference type="Proteomes" id="UP000189670">
    <property type="component" value="Unassembled WGS sequence"/>
</dbReference>
<organism evidence="2 3">
    <name type="scientific">Candidatus Magnetoglobus multicellularis str. Araruama</name>
    <dbReference type="NCBI Taxonomy" id="890399"/>
    <lineage>
        <taxon>Bacteria</taxon>
        <taxon>Pseudomonadati</taxon>
        <taxon>Thermodesulfobacteriota</taxon>
        <taxon>Desulfobacteria</taxon>
        <taxon>Desulfobacterales</taxon>
        <taxon>Desulfobacteraceae</taxon>
        <taxon>Candidatus Magnetoglobus</taxon>
    </lineage>
</organism>
<dbReference type="AlphaFoldDB" id="A0A1V1PBN1"/>
<dbReference type="PANTHER" id="PTHR35812">
    <property type="entry name" value="LIPOPROTEIN"/>
    <property type="match status" value="1"/>
</dbReference>
<proteinExistence type="predicted"/>
<name>A0A1V1PBN1_9BACT</name>